<evidence type="ECO:0000256" key="1">
    <source>
        <dbReference type="SAM" id="Phobius"/>
    </source>
</evidence>
<keyword evidence="1" id="KW-0812">Transmembrane</keyword>
<keyword evidence="1" id="KW-1133">Transmembrane helix</keyword>
<dbReference type="OrthoDB" id="5561232at2759"/>
<keyword evidence="1" id="KW-0472">Membrane</keyword>
<comment type="caution">
    <text evidence="3">The sequence shown here is derived from an EMBL/GenBank/DDBJ whole genome shotgun (WGS) entry which is preliminary data.</text>
</comment>
<evidence type="ECO:0000313" key="3">
    <source>
        <dbReference type="EMBL" id="KAG0319275.1"/>
    </source>
</evidence>
<accession>A0A9P6RK08</accession>
<feature type="signal peptide" evidence="2">
    <location>
        <begin position="1"/>
        <end position="19"/>
    </location>
</feature>
<reference evidence="3" key="1">
    <citation type="journal article" date="2020" name="Fungal Divers.">
        <title>Resolving the Mortierellaceae phylogeny through synthesis of multi-gene phylogenetics and phylogenomics.</title>
        <authorList>
            <person name="Vandepol N."/>
            <person name="Liber J."/>
            <person name="Desiro A."/>
            <person name="Na H."/>
            <person name="Kennedy M."/>
            <person name="Barry K."/>
            <person name="Grigoriev I.V."/>
            <person name="Miller A.N."/>
            <person name="O'Donnell K."/>
            <person name="Stajich J.E."/>
            <person name="Bonito G."/>
        </authorList>
    </citation>
    <scope>NUCLEOTIDE SEQUENCE</scope>
    <source>
        <strain evidence="3">REB-010B</strain>
    </source>
</reference>
<keyword evidence="4" id="KW-1185">Reference proteome</keyword>
<evidence type="ECO:0000313" key="4">
    <source>
        <dbReference type="Proteomes" id="UP000738325"/>
    </source>
</evidence>
<protein>
    <submittedName>
        <fullName evidence="3">Uncharacterized protein</fullName>
    </submittedName>
</protein>
<keyword evidence="2" id="KW-0732">Signal</keyword>
<feature type="chain" id="PRO_5040400639" evidence="2">
    <location>
        <begin position="20"/>
        <end position="288"/>
    </location>
</feature>
<feature type="transmembrane region" description="Helical" evidence="1">
    <location>
        <begin position="223"/>
        <end position="248"/>
    </location>
</feature>
<evidence type="ECO:0000256" key="2">
    <source>
        <dbReference type="SAM" id="SignalP"/>
    </source>
</evidence>
<dbReference type="Proteomes" id="UP000738325">
    <property type="component" value="Unassembled WGS sequence"/>
</dbReference>
<gene>
    <name evidence="3" type="ORF">BGZ99_005204</name>
</gene>
<sequence>MKLFSLATALLALTAVVSAQEIDKRLVDVSNTELEVKEEHTKPNIDTFVVTVQRTDDLLADDGTFLAERVMAVAFDFDVQDHEVLINKVPLHLESPETPEEPITVTMTVEAGVIVGPALDPETKVDDLMDAFDTGLVTVEVTASTEFVTTEDGSVVRRVTLRETIVEVNGVEITQTDAAQQVIEIMPDGSLGSYTPLPFGCQQNEEFENAMKSIDEWFRSLNWPAFLCAGLVAVSMFVFSATSVRSLIKKRRAARYAKIQQEEAIEDFVQVAVMDDKKLDDEKKALNQ</sequence>
<organism evidence="3 4">
    <name type="scientific">Dissophora globulifera</name>
    <dbReference type="NCBI Taxonomy" id="979702"/>
    <lineage>
        <taxon>Eukaryota</taxon>
        <taxon>Fungi</taxon>
        <taxon>Fungi incertae sedis</taxon>
        <taxon>Mucoromycota</taxon>
        <taxon>Mortierellomycotina</taxon>
        <taxon>Mortierellomycetes</taxon>
        <taxon>Mortierellales</taxon>
        <taxon>Mortierellaceae</taxon>
        <taxon>Dissophora</taxon>
    </lineage>
</organism>
<dbReference type="EMBL" id="JAAAIP010000331">
    <property type="protein sequence ID" value="KAG0319275.1"/>
    <property type="molecule type" value="Genomic_DNA"/>
</dbReference>
<proteinExistence type="predicted"/>
<name>A0A9P6RK08_9FUNG</name>
<dbReference type="AlphaFoldDB" id="A0A9P6RK08"/>